<feature type="domain" description="TonB-dependent receptor plug" evidence="4">
    <location>
        <begin position="67"/>
        <end position="177"/>
    </location>
</feature>
<evidence type="ECO:0000313" key="5">
    <source>
        <dbReference type="EMBL" id="MBV7260348.1"/>
    </source>
</evidence>
<feature type="chain" id="PRO_5040991441" evidence="2">
    <location>
        <begin position="35"/>
        <end position="1040"/>
    </location>
</feature>
<dbReference type="RefSeq" id="WP_218405733.1">
    <property type="nucleotide sequence ID" value="NZ_JAGSPC010000004.1"/>
</dbReference>
<evidence type="ECO:0000259" key="4">
    <source>
        <dbReference type="Pfam" id="PF07715"/>
    </source>
</evidence>
<comment type="subcellular location">
    <subcellularLocation>
        <location evidence="1">Cell outer membrane</location>
    </subcellularLocation>
</comment>
<comment type="caution">
    <text evidence="5">The sequence shown here is derived from an EMBL/GenBank/DDBJ whole genome shotgun (WGS) entry which is preliminary data.</text>
</comment>
<name>A0A9X1JP50_9SPHN</name>
<comment type="similarity">
    <text evidence="1">Belongs to the TonB-dependent receptor family.</text>
</comment>
<evidence type="ECO:0000256" key="1">
    <source>
        <dbReference type="RuleBase" id="RU003357"/>
    </source>
</evidence>
<keyword evidence="6" id="KW-1185">Reference proteome</keyword>
<sequence>MKLSSARAAGGLVSKSLFTSVSTLGLLAASPALAQEEQSGDTPEVEEDEGIIVTGLRESLATSQAQKRNADTVVDVVTASDIGALPDRSVSEVLQRVPGVSVLRFAGPNDPDHFAVEGSGVVIRGLPFVRSELNGRDVFAANSSGILGFEDVSPELLGSVVVFKNSTADLVEGGAAGTIDLRTRVPFDQAGLVVSGSIEGNYGDLSDEWSPSGSLLISNTWNTDAGTFGLLGNIAYSELKSRADGTGIADYVQTDDGFVPSGGSIRTQEFDRERLTIAAAAQFESNDGKWLATAQFLRSDSDLVWGENAIETAADGAGARANLDSSDFTFDADGVFTSGTITDNSQWRGPNATAANLGANGGQQLSLTRNRSENDITTDYGFNLKFSPTENLRFNFDAQYIEATTDIVDITQHRSFFSPVFINTLDEDSPVVEFQLPTGEAEGYFQDPSRYFLRSAMDHITQNEADSLAFRGDVEYDFSGDGWLKSVRAGARYNKQDLLLRQSDFNWGNISEVWTGNDIQGQSGGDFNQTQSLVLVSGNANPAIESAVNGLFGQFEFADYQRGVSTGLGGPIPAYTGPSVLDYDGFAASFNTLLDAIGGSPSGWTPLTGRNGVVEGTPFLPSEIGSIERETLAGYVRVDFEAPESDGGVVFSGNVGLRYVRTDRSVDTSITVDPFDQIFAPGLVALCDPANQPNIPTFTVPGICQLDLAAFETAFGDGRFITETVETDYDEFLPSLNLKLDIPGGHVLRTAVSRTLTRPGVDQLNERIFVQTEPGETIADGMGGSIQNFGRFVGNATGNASLLPQTAWNFDVSWEWYFDTAGSITVAGFHKEVDDFIAFSPLGIPLEFEGLDLTIARNTEVNTDQNGSVSGVEIAYQQFYDFLPGILNGLGAQFTYTYIDARGVANQLDPALASDDPPTARFDIDSGVFPRISEHNINAIALYEKGPVQARLAYNWRSEFQLTPRDVIFPFASIYQPATGQLDASLFVDVNDNITVGVQGVNLTDDITATTQTVNEAGLQAPRNYFRNDRRFTFILRANF</sequence>
<keyword evidence="1" id="KW-0798">TonB box</keyword>
<dbReference type="PANTHER" id="PTHR40980">
    <property type="entry name" value="PLUG DOMAIN-CONTAINING PROTEIN"/>
    <property type="match status" value="1"/>
</dbReference>
<gene>
    <name evidence="5" type="ORF">KCG46_12275</name>
</gene>
<organism evidence="5 6">
    <name type="scientific">Erythrobacter crassostreae</name>
    <dbReference type="NCBI Taxonomy" id="2828328"/>
    <lineage>
        <taxon>Bacteria</taxon>
        <taxon>Pseudomonadati</taxon>
        <taxon>Pseudomonadota</taxon>
        <taxon>Alphaproteobacteria</taxon>
        <taxon>Sphingomonadales</taxon>
        <taxon>Erythrobacteraceae</taxon>
        <taxon>Erythrobacter/Porphyrobacter group</taxon>
        <taxon>Erythrobacter</taxon>
    </lineage>
</organism>
<dbReference type="PANTHER" id="PTHR40980:SF3">
    <property type="entry name" value="TONB-DEPENDENT RECEPTOR-LIKE BETA-BARREL DOMAIN-CONTAINING PROTEIN"/>
    <property type="match status" value="1"/>
</dbReference>
<dbReference type="GO" id="GO:0009279">
    <property type="term" value="C:cell outer membrane"/>
    <property type="evidence" value="ECO:0007669"/>
    <property type="project" value="UniProtKB-SubCell"/>
</dbReference>
<reference evidence="5" key="1">
    <citation type="submission" date="2021-04" db="EMBL/GenBank/DDBJ databases">
        <authorList>
            <person name="Pira H."/>
            <person name="Risdian C."/>
            <person name="Wink J."/>
        </authorList>
    </citation>
    <scope>NUCLEOTIDE SEQUENCE</scope>
    <source>
        <strain evidence="5">WH158</strain>
    </source>
</reference>
<dbReference type="InterPro" id="IPR000531">
    <property type="entry name" value="Beta-barrel_TonB"/>
</dbReference>
<evidence type="ECO:0000313" key="6">
    <source>
        <dbReference type="Proteomes" id="UP001138681"/>
    </source>
</evidence>
<accession>A0A9X1JP50</accession>
<evidence type="ECO:0000259" key="3">
    <source>
        <dbReference type="Pfam" id="PF00593"/>
    </source>
</evidence>
<dbReference type="Proteomes" id="UP001138681">
    <property type="component" value="Unassembled WGS sequence"/>
</dbReference>
<feature type="domain" description="TonB-dependent receptor-like beta-barrel" evidence="3">
    <location>
        <begin position="445"/>
        <end position="1003"/>
    </location>
</feature>
<dbReference type="InterPro" id="IPR012910">
    <property type="entry name" value="Plug_dom"/>
</dbReference>
<dbReference type="Pfam" id="PF07715">
    <property type="entry name" value="Plug"/>
    <property type="match status" value="1"/>
</dbReference>
<feature type="signal peptide" evidence="2">
    <location>
        <begin position="1"/>
        <end position="34"/>
    </location>
</feature>
<evidence type="ECO:0000256" key="2">
    <source>
        <dbReference type="SAM" id="SignalP"/>
    </source>
</evidence>
<dbReference type="Pfam" id="PF00593">
    <property type="entry name" value="TonB_dep_Rec_b-barrel"/>
    <property type="match status" value="1"/>
</dbReference>
<dbReference type="EMBL" id="JAGSPC010000004">
    <property type="protein sequence ID" value="MBV7260348.1"/>
    <property type="molecule type" value="Genomic_DNA"/>
</dbReference>
<dbReference type="InterPro" id="IPR010104">
    <property type="entry name" value="TonB_rcpt_bac"/>
</dbReference>
<protein>
    <submittedName>
        <fullName evidence="5">TonB-dependent receptor</fullName>
    </submittedName>
</protein>
<dbReference type="NCBIfam" id="TIGR01782">
    <property type="entry name" value="TonB-Xanth-Caul"/>
    <property type="match status" value="1"/>
</dbReference>
<proteinExistence type="inferred from homology"/>
<keyword evidence="5" id="KW-0675">Receptor</keyword>
<dbReference type="AlphaFoldDB" id="A0A9X1JP50"/>
<keyword evidence="2" id="KW-0732">Signal</keyword>
<keyword evidence="1" id="KW-0472">Membrane</keyword>